<dbReference type="SMART" id="SM00450">
    <property type="entry name" value="RHOD"/>
    <property type="match status" value="2"/>
</dbReference>
<dbReference type="SUPFAM" id="SSF52821">
    <property type="entry name" value="Rhodanese/Cell cycle control phosphatase"/>
    <property type="match status" value="2"/>
</dbReference>
<evidence type="ECO:0000256" key="1">
    <source>
        <dbReference type="ARBA" id="ARBA00022737"/>
    </source>
</evidence>
<evidence type="ECO:0000259" key="2">
    <source>
        <dbReference type="PROSITE" id="PS50206"/>
    </source>
</evidence>
<gene>
    <name evidence="3" type="ORF">MNBD_GAMMA22-2420</name>
</gene>
<organism evidence="3">
    <name type="scientific">hydrothermal vent metagenome</name>
    <dbReference type="NCBI Taxonomy" id="652676"/>
    <lineage>
        <taxon>unclassified sequences</taxon>
        <taxon>metagenomes</taxon>
        <taxon>ecological metagenomes</taxon>
    </lineage>
</organism>
<dbReference type="InterPro" id="IPR001763">
    <property type="entry name" value="Rhodanese-like_dom"/>
</dbReference>
<keyword evidence="1" id="KW-0677">Repeat</keyword>
<evidence type="ECO:0000313" key="3">
    <source>
        <dbReference type="EMBL" id="VAW94590.1"/>
    </source>
</evidence>
<sequence length="296" mass="33375">MQHIKKFTLILVFTLLFVSQSYAATVLIDSKALQNKLNNKDLVIIDMSDETQFQRFHLPNALYLPYRAINQSNKKRISKSIGSDNVVKLLSYMGITEKSDIVIYDDMGGLHASRLYWELERLGHKKLAILDGGLVSWVLRHYKVTNKTVNPIKATYTPSKSTFNTLATLADITAASKDSKTVILDVRSKEEYYGNPKNRRSGHVPGAKWFPWQQSVNFEDGFKQQKSDDILKNLQAVGVTDKNAEVIVYCQSGHRASQTYMTLKNLGFTKVRLYDGSMAEYGQALSSPLIKGANPK</sequence>
<accession>A0A3B0ZZA1</accession>
<dbReference type="InterPro" id="IPR036873">
    <property type="entry name" value="Rhodanese-like_dom_sf"/>
</dbReference>
<dbReference type="Gene3D" id="3.40.250.10">
    <property type="entry name" value="Rhodanese-like domain"/>
    <property type="match status" value="2"/>
</dbReference>
<dbReference type="PANTHER" id="PTHR43855:SF1">
    <property type="entry name" value="THIOSULFATE SULFURTRANSFERASE"/>
    <property type="match status" value="1"/>
</dbReference>
<reference evidence="3" key="1">
    <citation type="submission" date="2018-06" db="EMBL/GenBank/DDBJ databases">
        <authorList>
            <person name="Zhirakovskaya E."/>
        </authorList>
    </citation>
    <scope>NUCLEOTIDE SEQUENCE</scope>
</reference>
<dbReference type="EMBL" id="UOFS01000018">
    <property type="protein sequence ID" value="VAW94590.1"/>
    <property type="molecule type" value="Genomic_DNA"/>
</dbReference>
<name>A0A3B0ZZA1_9ZZZZ</name>
<dbReference type="AlphaFoldDB" id="A0A3B0ZZA1"/>
<proteinExistence type="predicted"/>
<protein>
    <recommendedName>
        <fullName evidence="2">Rhodanese domain-containing protein</fullName>
    </recommendedName>
</protein>
<feature type="domain" description="Rhodanese" evidence="2">
    <location>
        <begin position="38"/>
        <end position="146"/>
    </location>
</feature>
<dbReference type="Pfam" id="PF00581">
    <property type="entry name" value="Rhodanese"/>
    <property type="match status" value="2"/>
</dbReference>
<dbReference type="CDD" id="cd01449">
    <property type="entry name" value="TST_Repeat_2"/>
    <property type="match status" value="1"/>
</dbReference>
<dbReference type="PROSITE" id="PS50206">
    <property type="entry name" value="RHODANESE_3"/>
    <property type="match status" value="2"/>
</dbReference>
<dbReference type="InterPro" id="IPR051126">
    <property type="entry name" value="Thiosulfate_sulfurtransferase"/>
</dbReference>
<feature type="domain" description="Rhodanese" evidence="2">
    <location>
        <begin position="177"/>
        <end position="286"/>
    </location>
</feature>
<dbReference type="PANTHER" id="PTHR43855">
    <property type="entry name" value="THIOSULFATE SULFURTRANSFERASE"/>
    <property type="match status" value="1"/>
</dbReference>